<dbReference type="GO" id="GO:0034198">
    <property type="term" value="P:cellular response to amino acid starvation"/>
    <property type="evidence" value="ECO:0007669"/>
    <property type="project" value="UniProtKB-UniRule"/>
</dbReference>
<dbReference type="InterPro" id="IPR015915">
    <property type="entry name" value="Kelch-typ_b-propeller"/>
</dbReference>
<dbReference type="GO" id="GO:0010508">
    <property type="term" value="P:positive regulation of autophagy"/>
    <property type="evidence" value="ECO:0007669"/>
    <property type="project" value="TreeGrafter"/>
</dbReference>
<dbReference type="InterPro" id="IPR005365">
    <property type="entry name" value="Npr3"/>
</dbReference>
<dbReference type="GO" id="GO:1990130">
    <property type="term" value="C:GATOR1 complex"/>
    <property type="evidence" value="ECO:0007669"/>
    <property type="project" value="UniProtKB-UniRule"/>
</dbReference>
<reference evidence="5" key="1">
    <citation type="submission" date="2016-11" db="UniProtKB">
        <authorList>
            <consortium name="WormBaseParasite"/>
        </authorList>
    </citation>
    <scope>IDENTIFICATION</scope>
</reference>
<name>A0A1I8GBR7_9PLAT</name>
<keyword evidence="1" id="KW-0458">Lysosome</keyword>
<organism evidence="4 5">
    <name type="scientific">Macrostomum lignano</name>
    <dbReference type="NCBI Taxonomy" id="282301"/>
    <lineage>
        <taxon>Eukaryota</taxon>
        <taxon>Metazoa</taxon>
        <taxon>Spiralia</taxon>
        <taxon>Lophotrochozoa</taxon>
        <taxon>Platyhelminthes</taxon>
        <taxon>Rhabditophora</taxon>
        <taxon>Macrostomorpha</taxon>
        <taxon>Macrostomida</taxon>
        <taxon>Macrostomidae</taxon>
        <taxon>Macrostomum</taxon>
    </lineage>
</organism>
<comment type="similarity">
    <text evidence="1">Belongs to the NPR3 family.</text>
</comment>
<feature type="region of interest" description="Disordered" evidence="3">
    <location>
        <begin position="208"/>
        <end position="235"/>
    </location>
</feature>
<dbReference type="AlphaFoldDB" id="A0A1I8GBR7"/>
<evidence type="ECO:0000256" key="2">
    <source>
        <dbReference type="SAM" id="Coils"/>
    </source>
</evidence>
<comment type="function">
    <text evidence="1">As a component of the GATOR1 complex functions as an inhibitor of the amino acid-sensing branch of the TORC1 pathway.</text>
</comment>
<keyword evidence="1" id="KW-0732">Signal</keyword>
<feature type="coiled-coil region" evidence="2">
    <location>
        <begin position="284"/>
        <end position="315"/>
    </location>
</feature>
<keyword evidence="4" id="KW-1185">Reference proteome</keyword>
<evidence type="ECO:0000256" key="1">
    <source>
        <dbReference type="RuleBase" id="RU368069"/>
    </source>
</evidence>
<evidence type="ECO:0000313" key="5">
    <source>
        <dbReference type="WBParaSite" id="maker-uti_cns_0001313-snap-gene-0.2-mRNA-1"/>
    </source>
</evidence>
<accession>A0A1I8GBR7</accession>
<dbReference type="WBParaSite" id="maker-uti_cns_0001313-snap-gene-0.2-mRNA-1">
    <property type="protein sequence ID" value="maker-uti_cns_0001313-snap-gene-0.2-mRNA-1"/>
    <property type="gene ID" value="maker-uti_cns_0001313-snap-gene-0.2"/>
</dbReference>
<dbReference type="Proteomes" id="UP000095280">
    <property type="component" value="Unplaced"/>
</dbReference>
<sequence length="896" mass="94490">TSGSTGDRLLFRYPPLPLASSCDASASQASRPVDAESAAATAAAAASSPSKSSTVNSVGAAAGSSSIDTGVRAGAESAIASSSSGANAMAAAAAAAAASAAASSDLLDSDAAAISSQFSLLVRTQPTCSSLHTANGNGAGNGSAVTGNQPEVTVCLRDEALASILSAKAVMTQRAFEIKVDDVVFLGYSESLAAGAVGVSNKGDSSCPASIPDAGSTASSTGSAGSGSPQQRRKSAAGSSSISTFCIIFAVRCCAPKSINKLYIQLARQLTTALRHEEQRCKFLHAQQELINQLMAELEDARQQRRQILDRLNERSQLCRSLTSVFCQLRRGGRVSLRLNGWLPISFCLAHKMHRLAGRCYVLPSLVESCLMSLQPYHCVLPLTDYSSSSSNPLEAGANGGLTYSDLPMDCNPLMSRFLRALSPQKSLLDIRLETDMAYSVALEFARHLVRWGSAIICHPVTDANVYVLNPRLDVLLEESPDLVADYQNQCSSHSQSMPSLAEVLAAFSLHAPLGDLRDREQAADLPLGLLTWLLRRRLLLQLHTYVTFLPDPVDVADATFGCIDDGLSPNPLPQLPARLRDRLSPPVQLTIQRLPQSSEPADLELLADAVDLLELDSSRSCHIEHLAHHLGRHRTQIVALVDKFQPILVTTLLPDRACQAPARQAAARRSSLDSQPVQLHLTWRSIGSAGGPRVAEHTGQVIGGCLYTHGGVSQYRGQSPVNQLHRCQLDSGVWTDLTTPESPALSGHASLTVANRYLLLLGGWDGRQRTSGLSCYDTAECRWICVGLQPGNFPRGAGLSGHTATAVATAANAGGRRKSVGGGDVRTGSDNFAALLIGREGSLRTQRRSGNAFLLSGRASRPATSEYAEPGIVVGSRSGHATVGDSSGGRLVVTG</sequence>
<feature type="compositionally biased region" description="Low complexity" evidence="3">
    <location>
        <begin position="214"/>
        <end position="228"/>
    </location>
</feature>
<dbReference type="GO" id="GO:0005764">
    <property type="term" value="C:lysosome"/>
    <property type="evidence" value="ECO:0007669"/>
    <property type="project" value="UniProtKB-SubCell"/>
</dbReference>
<keyword evidence="2" id="KW-0175">Coiled coil</keyword>
<dbReference type="Pfam" id="PF03666">
    <property type="entry name" value="NPR3"/>
    <property type="match status" value="1"/>
</dbReference>
<dbReference type="Gene3D" id="2.120.10.80">
    <property type="entry name" value="Kelch-type beta propeller"/>
    <property type="match status" value="1"/>
</dbReference>
<proteinExistence type="inferred from homology"/>
<protein>
    <recommendedName>
        <fullName evidence="1">GATOR complex protein NPRL3</fullName>
    </recommendedName>
    <alternativeName>
        <fullName evidence="1">Nitrogen permease regulator 3-like protein</fullName>
    </alternativeName>
</protein>
<feature type="region of interest" description="Disordered" evidence="3">
    <location>
        <begin position="44"/>
        <end position="65"/>
    </location>
</feature>
<comment type="subcellular location">
    <subcellularLocation>
        <location evidence="1">Lysosome</location>
    </subcellularLocation>
</comment>
<evidence type="ECO:0000256" key="3">
    <source>
        <dbReference type="SAM" id="MobiDB-lite"/>
    </source>
</evidence>
<evidence type="ECO:0000313" key="4">
    <source>
        <dbReference type="Proteomes" id="UP000095280"/>
    </source>
</evidence>
<dbReference type="SUPFAM" id="SSF117281">
    <property type="entry name" value="Kelch motif"/>
    <property type="match status" value="1"/>
</dbReference>
<dbReference type="PANTHER" id="PTHR13153">
    <property type="entry name" value="CGTHBA PROTEIN -14 GENE PROTEIN"/>
    <property type="match status" value="1"/>
</dbReference>
<dbReference type="PANTHER" id="PTHR13153:SF5">
    <property type="entry name" value="GATOR COMPLEX PROTEIN NPRL3"/>
    <property type="match status" value="1"/>
</dbReference>
<dbReference type="GO" id="GO:1904262">
    <property type="term" value="P:negative regulation of TORC1 signaling"/>
    <property type="evidence" value="ECO:0007669"/>
    <property type="project" value="TreeGrafter"/>
</dbReference>
<dbReference type="GO" id="GO:0038202">
    <property type="term" value="P:TORC1 signaling"/>
    <property type="evidence" value="ECO:0007669"/>
    <property type="project" value="TreeGrafter"/>
</dbReference>